<dbReference type="PANTHER" id="PTHR34978:SF3">
    <property type="entry name" value="SLR0241 PROTEIN"/>
    <property type="match status" value="1"/>
</dbReference>
<accession>D2QDU3</accession>
<dbReference type="Proteomes" id="UP000002028">
    <property type="component" value="Chromosome"/>
</dbReference>
<feature type="domain" description="Peptidase M56" evidence="4">
    <location>
        <begin position="28"/>
        <end position="264"/>
    </location>
</feature>
<dbReference type="EMBL" id="CP001769">
    <property type="protein sequence ID" value="ADB41159.1"/>
    <property type="molecule type" value="Genomic_DNA"/>
</dbReference>
<feature type="compositionally biased region" description="Basic and acidic residues" evidence="2">
    <location>
        <begin position="736"/>
        <end position="750"/>
    </location>
</feature>
<dbReference type="CDD" id="cd07341">
    <property type="entry name" value="M56_BlaR1_MecR1_like"/>
    <property type="match status" value="1"/>
</dbReference>
<feature type="transmembrane region" description="Helical" evidence="3">
    <location>
        <begin position="20"/>
        <end position="40"/>
    </location>
</feature>
<dbReference type="eggNOG" id="COG1196">
    <property type="taxonomic scope" value="Bacteria"/>
</dbReference>
<feature type="region of interest" description="Disordered" evidence="2">
    <location>
        <begin position="701"/>
        <end position="750"/>
    </location>
</feature>
<dbReference type="STRING" id="504472.Slin_5187"/>
<evidence type="ECO:0000259" key="4">
    <source>
        <dbReference type="Pfam" id="PF05569"/>
    </source>
</evidence>
<evidence type="ECO:0000256" key="3">
    <source>
        <dbReference type="SAM" id="Phobius"/>
    </source>
</evidence>
<gene>
    <name evidence="5" type="ordered locus">Slin_5187</name>
</gene>
<evidence type="ECO:0000313" key="6">
    <source>
        <dbReference type="Proteomes" id="UP000002028"/>
    </source>
</evidence>
<keyword evidence="6" id="KW-1185">Reference proteome</keyword>
<dbReference type="InterPro" id="IPR008756">
    <property type="entry name" value="Peptidase_M56"/>
</dbReference>
<dbReference type="AlphaFoldDB" id="D2QDU3"/>
<feature type="coiled-coil region" evidence="1">
    <location>
        <begin position="587"/>
        <end position="614"/>
    </location>
</feature>
<evidence type="ECO:0000256" key="1">
    <source>
        <dbReference type="SAM" id="Coils"/>
    </source>
</evidence>
<keyword evidence="1" id="KW-0175">Coiled coil</keyword>
<dbReference type="MEROPS" id="M48.010"/>
<dbReference type="KEGG" id="sli:Slin_5187"/>
<sequence length="750" mass="84036">MNYIHLLSSPVTEALGWTLLHAVWQGFSLVLPVAIVLHLLRHRSSGLRYRVGTLTLLAQLLMSAATFSLYYKPLAGSVSPKSMTMAMQTMPISWQTMTQTLPWHQQVQLFLENHLSQFVLIYLIGVALFGVRLAGGWLYLQRLTKTASEPASTVWLQLTNRLRSTLAIPGLVQVRESARIGVPMVVGVLKPVLLLPVSLASNLTTREIEAILAHELAHIKRHDYAVNLLQSVIEVLYFFHPALWWLSARVREEREHCCDDLAVQACGGDGRILAQALAHVEELRLLQLNAAPTLAMAFASKRQHLLHRVRRMLGVPTRPFVSNGSLAGLTLATLLLMSVSVYAVQQQEKPKSKLKSSQPTPTRKHKAGNGTEFSITDNRKVDYIIWKGKKLPAKRVAQLQHQLDQVMAGQLNLDDVKQPDRDILLTIIETNYGHQKGMEALAEGLSHIDYSNIVASALTNIPLSPDGTVEGLARVNYDSIINNAFASLPALPVLPDSLGKFNQLNQRLLDNDTLPKEFQNKFLELKRKYDQVATQLTEQEKAMESYSAQMKEPIKQWRRMELEQRKLQEQMAYMQKQASRADFRTINDALLAEIATAESNLSELRKQMNELKLSKIRPHSDKMSKAFKRLERLRDSIRISEGDLLNPPFEDLNLSEPSPSEDRMIEYEYDLRKVRPRRISPARPPRGVIAPAAPAEPIAPLVNAPAPPPPARAVKPLRGRATLPAVPKPPKPAKAPKAELPEVPELPEKP</sequence>
<dbReference type="eggNOG" id="COG4219">
    <property type="taxonomic scope" value="Bacteria"/>
</dbReference>
<feature type="region of interest" description="Disordered" evidence="2">
    <location>
        <begin position="348"/>
        <end position="373"/>
    </location>
</feature>
<evidence type="ECO:0000313" key="5">
    <source>
        <dbReference type="EMBL" id="ADB41159.1"/>
    </source>
</evidence>
<dbReference type="InterPro" id="IPR052173">
    <property type="entry name" value="Beta-lactam_resp_regulator"/>
</dbReference>
<dbReference type="PANTHER" id="PTHR34978">
    <property type="entry name" value="POSSIBLE SENSOR-TRANSDUCER PROTEIN BLAR"/>
    <property type="match status" value="1"/>
</dbReference>
<evidence type="ECO:0000256" key="2">
    <source>
        <dbReference type="SAM" id="MobiDB-lite"/>
    </source>
</evidence>
<dbReference type="Pfam" id="PF05569">
    <property type="entry name" value="Peptidase_M56"/>
    <property type="match status" value="1"/>
</dbReference>
<dbReference type="RefSeq" id="WP_012929660.1">
    <property type="nucleotide sequence ID" value="NC_013730.1"/>
</dbReference>
<protein>
    <submittedName>
        <fullName evidence="5">Peptidase M56 BlaR1</fullName>
    </submittedName>
</protein>
<organism evidence="5 6">
    <name type="scientific">Spirosoma linguale (strain ATCC 33905 / DSM 74 / LMG 10896 / Claus 1)</name>
    <dbReference type="NCBI Taxonomy" id="504472"/>
    <lineage>
        <taxon>Bacteria</taxon>
        <taxon>Pseudomonadati</taxon>
        <taxon>Bacteroidota</taxon>
        <taxon>Cytophagia</taxon>
        <taxon>Cytophagales</taxon>
        <taxon>Cytophagaceae</taxon>
        <taxon>Spirosoma</taxon>
    </lineage>
</organism>
<keyword evidence="3" id="KW-0472">Membrane</keyword>
<dbReference type="HOGENOM" id="CLU_397878_0_0_10"/>
<feature type="transmembrane region" description="Helical" evidence="3">
    <location>
        <begin position="119"/>
        <end position="140"/>
    </location>
</feature>
<feature type="transmembrane region" description="Helical" evidence="3">
    <location>
        <begin position="52"/>
        <end position="71"/>
    </location>
</feature>
<name>D2QDU3_SPILD</name>
<proteinExistence type="predicted"/>
<dbReference type="Gene3D" id="3.30.2010.10">
    <property type="entry name" value="Metalloproteases ('zincins'), catalytic domain"/>
    <property type="match status" value="1"/>
</dbReference>
<reference evidence="5 6" key="1">
    <citation type="journal article" date="2010" name="Stand. Genomic Sci.">
        <title>Complete genome sequence of Spirosoma linguale type strain (1).</title>
        <authorList>
            <person name="Lail K."/>
            <person name="Sikorski J."/>
            <person name="Saunders E."/>
            <person name="Lapidus A."/>
            <person name="Glavina Del Rio T."/>
            <person name="Copeland A."/>
            <person name="Tice H."/>
            <person name="Cheng J.-F."/>
            <person name="Lucas S."/>
            <person name="Nolan M."/>
            <person name="Bruce D."/>
            <person name="Goodwin L."/>
            <person name="Pitluck S."/>
            <person name="Ivanova N."/>
            <person name="Mavromatis K."/>
            <person name="Ovchinnikova G."/>
            <person name="Pati A."/>
            <person name="Chen A."/>
            <person name="Palaniappan K."/>
            <person name="Land M."/>
            <person name="Hauser L."/>
            <person name="Chang Y.-J."/>
            <person name="Jeffries C.D."/>
            <person name="Chain P."/>
            <person name="Brettin T."/>
            <person name="Detter J.C."/>
            <person name="Schuetze A."/>
            <person name="Rohde M."/>
            <person name="Tindall B.J."/>
            <person name="Goeker M."/>
            <person name="Bristow J."/>
            <person name="Eisen J.A."/>
            <person name="Markowitz V."/>
            <person name="Hugenholtz P."/>
            <person name="Kyrpides N.C."/>
            <person name="Klenk H.-P."/>
            <person name="Chen F."/>
        </authorList>
    </citation>
    <scope>NUCLEOTIDE SEQUENCE [LARGE SCALE GENOMIC DNA]</scope>
    <source>
        <strain evidence="6">ATCC 33905 / DSM 74 / LMG 10896 / Claus 1</strain>
    </source>
</reference>
<feature type="transmembrane region" description="Helical" evidence="3">
    <location>
        <begin position="320"/>
        <end position="344"/>
    </location>
</feature>
<keyword evidence="3" id="KW-0812">Transmembrane</keyword>
<keyword evidence="3" id="KW-1133">Transmembrane helix</keyword>